<dbReference type="AlphaFoldDB" id="A0A7J0DBE8"/>
<sequence>MTCISMILFGSLDPWEFRVGDDGLYSFPRCNGSLLDKTQQLILEEGCVQCTKAIQKINNCGRARDVKTLLRSSASGLSSLFGLSRSKAEVEEGGEKLQMTSVSPVLPTIRKEVDHSFIEGGGPYSSSEENKACHSSQDPDLVVKGSVEFVDLMVMQHIQSLQRAMANSEKMKKYFFEAKKALNKAITLESELKKSKEKLVKLGTPAEPLTWAAAASEVELPDLPKAYSPLILSGFNEEKYMNHPVEGGNEGAPRWAQMQPTSSRLEEVEKELEENIRLSSGRSQAYALSSSGDNLSRTVLRQLKLMLEKFVELSLHFLNDPSPRDENPVARSACRMSSSNRASEHFDPAHEIPKVGWRVKR</sequence>
<name>A0A7J0DBE8_9ERIC</name>
<accession>A0A7J0DBE8</accession>
<proteinExistence type="predicted"/>
<evidence type="ECO:0000313" key="2">
    <source>
        <dbReference type="Proteomes" id="UP000585474"/>
    </source>
</evidence>
<reference evidence="2" key="1">
    <citation type="submission" date="2019-07" db="EMBL/GenBank/DDBJ databases">
        <title>De Novo Assembly of kiwifruit Actinidia rufa.</title>
        <authorList>
            <person name="Sugita-Konishi S."/>
            <person name="Sato K."/>
            <person name="Mori E."/>
            <person name="Abe Y."/>
            <person name="Kisaki G."/>
            <person name="Hamano K."/>
            <person name="Suezawa K."/>
            <person name="Otani M."/>
            <person name="Fukuda T."/>
            <person name="Manabe T."/>
            <person name="Gomi K."/>
            <person name="Tabuchi M."/>
            <person name="Akimitsu K."/>
            <person name="Kataoka I."/>
        </authorList>
    </citation>
    <scope>NUCLEOTIDE SEQUENCE [LARGE SCALE GENOMIC DNA]</scope>
    <source>
        <strain evidence="2">cv. Fuchu</strain>
    </source>
</reference>
<dbReference type="Proteomes" id="UP000585474">
    <property type="component" value="Unassembled WGS sequence"/>
</dbReference>
<protein>
    <submittedName>
        <fullName evidence="1">Uncharacterized protein</fullName>
    </submittedName>
</protein>
<dbReference type="EMBL" id="BJWL01000139">
    <property type="protein sequence ID" value="GFS31223.1"/>
    <property type="molecule type" value="Genomic_DNA"/>
</dbReference>
<gene>
    <name evidence="1" type="ORF">Acr_00g0016270</name>
</gene>
<organism evidence="1 2">
    <name type="scientific">Actinidia rufa</name>
    <dbReference type="NCBI Taxonomy" id="165716"/>
    <lineage>
        <taxon>Eukaryota</taxon>
        <taxon>Viridiplantae</taxon>
        <taxon>Streptophyta</taxon>
        <taxon>Embryophyta</taxon>
        <taxon>Tracheophyta</taxon>
        <taxon>Spermatophyta</taxon>
        <taxon>Magnoliopsida</taxon>
        <taxon>eudicotyledons</taxon>
        <taxon>Gunneridae</taxon>
        <taxon>Pentapetalae</taxon>
        <taxon>asterids</taxon>
        <taxon>Ericales</taxon>
        <taxon>Actinidiaceae</taxon>
        <taxon>Actinidia</taxon>
    </lineage>
</organism>
<keyword evidence="2" id="KW-1185">Reference proteome</keyword>
<comment type="caution">
    <text evidence="1">The sequence shown here is derived from an EMBL/GenBank/DDBJ whole genome shotgun (WGS) entry which is preliminary data.</text>
</comment>
<evidence type="ECO:0000313" key="1">
    <source>
        <dbReference type="EMBL" id="GFS31223.1"/>
    </source>
</evidence>